<organism evidence="12 13">
    <name type="scientific">Planococcus lenghuensis</name>
    <dbReference type="NCBI Taxonomy" id="2213202"/>
    <lineage>
        <taxon>Bacteria</taxon>
        <taxon>Bacillati</taxon>
        <taxon>Bacillota</taxon>
        <taxon>Bacilli</taxon>
        <taxon>Bacillales</taxon>
        <taxon>Caryophanaceae</taxon>
        <taxon>Planococcus</taxon>
    </lineage>
</organism>
<dbReference type="PROSITE" id="PS00670">
    <property type="entry name" value="D_2_HYDROXYACID_DH_2"/>
    <property type="match status" value="1"/>
</dbReference>
<dbReference type="InterPro" id="IPR006139">
    <property type="entry name" value="D-isomer_2_OHA_DH_cat_dom"/>
</dbReference>
<dbReference type="CDD" id="cd12173">
    <property type="entry name" value="PGDH_4"/>
    <property type="match status" value="1"/>
</dbReference>
<comment type="pathway">
    <text evidence="2 10">Amino-acid biosynthesis; L-serine biosynthesis; L-serine from 3-phospho-D-glycerate: step 1/3.</text>
</comment>
<dbReference type="PANTHER" id="PTHR42789:SF1">
    <property type="entry name" value="D-ISOMER SPECIFIC 2-HYDROXYACID DEHYDROGENASE FAMILY PROTEIN (AFU_ORTHOLOGUE AFUA_6G10090)"/>
    <property type="match status" value="1"/>
</dbReference>
<dbReference type="NCBIfam" id="TIGR01327">
    <property type="entry name" value="PGDH"/>
    <property type="match status" value="1"/>
</dbReference>
<evidence type="ECO:0000259" key="11">
    <source>
        <dbReference type="PROSITE" id="PS51671"/>
    </source>
</evidence>
<keyword evidence="5 10" id="KW-0560">Oxidoreductase</keyword>
<dbReference type="PROSITE" id="PS00671">
    <property type="entry name" value="D_2_HYDROXYACID_DH_3"/>
    <property type="match status" value="1"/>
</dbReference>
<dbReference type="PANTHER" id="PTHR42789">
    <property type="entry name" value="D-ISOMER SPECIFIC 2-HYDROXYACID DEHYDROGENASE FAMILY PROTEIN (AFU_ORTHOLOGUE AFUA_6G10090)"/>
    <property type="match status" value="1"/>
</dbReference>
<dbReference type="OrthoDB" id="9805416at2"/>
<dbReference type="GO" id="GO:0051287">
    <property type="term" value="F:NAD binding"/>
    <property type="evidence" value="ECO:0007669"/>
    <property type="project" value="UniProtKB-UniRule"/>
</dbReference>
<keyword evidence="13" id="KW-1185">Reference proteome</keyword>
<evidence type="ECO:0000256" key="3">
    <source>
        <dbReference type="ARBA" id="ARBA00005854"/>
    </source>
</evidence>
<accession>A0A1Q2L112</accession>
<dbReference type="EMBL" id="CP019640">
    <property type="protein sequence ID" value="AQQ53582.1"/>
    <property type="molecule type" value="Genomic_DNA"/>
</dbReference>
<keyword evidence="7 10" id="KW-0718">Serine biosynthesis</keyword>
<comment type="catalytic activity">
    <reaction evidence="8">
        <text>(R)-2-hydroxyglutarate + NAD(+) = 2-oxoglutarate + NADH + H(+)</text>
        <dbReference type="Rhea" id="RHEA:49612"/>
        <dbReference type="ChEBI" id="CHEBI:15378"/>
        <dbReference type="ChEBI" id="CHEBI:15801"/>
        <dbReference type="ChEBI" id="CHEBI:16810"/>
        <dbReference type="ChEBI" id="CHEBI:57540"/>
        <dbReference type="ChEBI" id="CHEBI:57945"/>
        <dbReference type="EC" id="1.1.1.399"/>
    </reaction>
</comment>
<evidence type="ECO:0000256" key="6">
    <source>
        <dbReference type="ARBA" id="ARBA00023027"/>
    </source>
</evidence>
<evidence type="ECO:0000256" key="10">
    <source>
        <dbReference type="RuleBase" id="RU363003"/>
    </source>
</evidence>
<dbReference type="SUPFAM" id="SSF55021">
    <property type="entry name" value="ACT-like"/>
    <property type="match status" value="1"/>
</dbReference>
<sequence length="528" mass="57708">MIYKVLVSDPLSDDGIKELLDAEHIQVDKKTGMTEQELLDCIGEYDALLVRSQTQVTRKVIEKATKLKAIGRAGVGTDNIDLAAATEHGVVVVNAPNGNTISTAEHTMAMLAAMARRVPQAYYSLRQDEWNRKAFIGVELYRKTLGIIGFGRIGGEVAKRAQGFGMRIIASDPFLTEEKAAKLGIQYGSMEDVLEQADFITVHTPLLKETHHLISHEQFGQMKDGVYVLNCARGGLVDENALLEAIQGGKVAGASLDVFENEPQINHELLALPEVIATPHLGASTVEAQEMVAVDVSREIADMLSGKPAKNPVNMPAVSKEVLQKLEPYFSLCEKLGSFLAQISRGAIAEITVTYSGELQDTNVDPLTRLILKHILKHYLGQQINEVNAFHVAKQKEIVVNEQKTTSGYGFTNLIAITVRTNQETRTVSGTRIEGGRIELVNVDQYRVDVIPTGHMIYIHHTDQPGVIGKVGTFLGQNDVNIATMQVGRKERGGDAIMLLSVDKNMEQALADELAAVPEIIDVTTIEL</sequence>
<dbReference type="InterPro" id="IPR006236">
    <property type="entry name" value="PGDH"/>
</dbReference>
<dbReference type="KEGG" id="pmar:B0X71_11190"/>
<name>A0A1Q2L112_9BACL</name>
<dbReference type="SUPFAM" id="SSF51735">
    <property type="entry name" value="NAD(P)-binding Rossmann-fold domains"/>
    <property type="match status" value="1"/>
</dbReference>
<keyword evidence="6 10" id="KW-0520">NAD</keyword>
<comment type="function">
    <text evidence="1">Catalyzes the reversible oxidation of 3-phospho-D-glycerate to 3-phosphonooxypyruvate, the first step of the phosphorylated L-serine biosynthesis pathway. Also catalyzes the reversible oxidation of 2-hydroxyglutarate to 2-oxoglutarate.</text>
</comment>
<dbReference type="Gene3D" id="3.30.70.260">
    <property type="match status" value="1"/>
</dbReference>
<dbReference type="InterPro" id="IPR006140">
    <property type="entry name" value="D-isomer_DH_NAD-bd"/>
</dbReference>
<gene>
    <name evidence="12" type="ORF">B0X71_11190</name>
</gene>
<dbReference type="Gene3D" id="3.30.1330.90">
    <property type="entry name" value="D-3-phosphoglycerate dehydrogenase, domain 3"/>
    <property type="match status" value="1"/>
</dbReference>
<dbReference type="GO" id="GO:0004617">
    <property type="term" value="F:phosphoglycerate dehydrogenase activity"/>
    <property type="evidence" value="ECO:0007669"/>
    <property type="project" value="UniProtKB-UniRule"/>
</dbReference>
<dbReference type="UniPathway" id="UPA00135">
    <property type="reaction ID" value="UER00196"/>
</dbReference>
<feature type="domain" description="ACT" evidence="11">
    <location>
        <begin position="456"/>
        <end position="528"/>
    </location>
</feature>
<evidence type="ECO:0000256" key="4">
    <source>
        <dbReference type="ARBA" id="ARBA00021582"/>
    </source>
</evidence>
<comment type="similarity">
    <text evidence="3 10">Belongs to the D-isomer specific 2-hydroxyacid dehydrogenase family.</text>
</comment>
<dbReference type="InterPro" id="IPR029753">
    <property type="entry name" value="D-isomer_DH_CS"/>
</dbReference>
<dbReference type="PROSITE" id="PS51671">
    <property type="entry name" value="ACT"/>
    <property type="match status" value="1"/>
</dbReference>
<dbReference type="FunFam" id="3.40.50.720:FF:000021">
    <property type="entry name" value="D-3-phosphoglycerate dehydrogenase"/>
    <property type="match status" value="1"/>
</dbReference>
<evidence type="ECO:0000256" key="9">
    <source>
        <dbReference type="ARBA" id="ARBA00048731"/>
    </source>
</evidence>
<dbReference type="FunFam" id="3.30.1330.90:FF:000003">
    <property type="entry name" value="D-3-phosphoglycerate dehydrogenase"/>
    <property type="match status" value="1"/>
</dbReference>
<dbReference type="RefSeq" id="WP_077589478.1">
    <property type="nucleotide sequence ID" value="NZ_CP019640.1"/>
</dbReference>
<dbReference type="EC" id="1.1.1.95" evidence="10"/>
<comment type="catalytic activity">
    <reaction evidence="9 10">
        <text>(2R)-3-phosphoglycerate + NAD(+) = 3-phosphooxypyruvate + NADH + H(+)</text>
        <dbReference type="Rhea" id="RHEA:12641"/>
        <dbReference type="ChEBI" id="CHEBI:15378"/>
        <dbReference type="ChEBI" id="CHEBI:18110"/>
        <dbReference type="ChEBI" id="CHEBI:57540"/>
        <dbReference type="ChEBI" id="CHEBI:57945"/>
        <dbReference type="ChEBI" id="CHEBI:58272"/>
        <dbReference type="EC" id="1.1.1.95"/>
    </reaction>
</comment>
<evidence type="ECO:0000256" key="2">
    <source>
        <dbReference type="ARBA" id="ARBA00005216"/>
    </source>
</evidence>
<dbReference type="Gene3D" id="3.40.50.720">
    <property type="entry name" value="NAD(P)-binding Rossmann-like Domain"/>
    <property type="match status" value="2"/>
</dbReference>
<evidence type="ECO:0000256" key="8">
    <source>
        <dbReference type="ARBA" id="ARBA00048126"/>
    </source>
</evidence>
<evidence type="ECO:0000256" key="7">
    <source>
        <dbReference type="ARBA" id="ARBA00023299"/>
    </source>
</evidence>
<dbReference type="InterPro" id="IPR045626">
    <property type="entry name" value="PGDH_ASB_dom"/>
</dbReference>
<proteinExistence type="inferred from homology"/>
<dbReference type="InterPro" id="IPR050857">
    <property type="entry name" value="D-2-hydroxyacid_DH"/>
</dbReference>
<dbReference type="CDD" id="cd04902">
    <property type="entry name" value="ACT_3PGDH-xct"/>
    <property type="match status" value="1"/>
</dbReference>
<evidence type="ECO:0000313" key="13">
    <source>
        <dbReference type="Proteomes" id="UP000188184"/>
    </source>
</evidence>
<dbReference type="InterPro" id="IPR002912">
    <property type="entry name" value="ACT_dom"/>
</dbReference>
<dbReference type="GO" id="GO:0006564">
    <property type="term" value="P:L-serine biosynthetic process"/>
    <property type="evidence" value="ECO:0007669"/>
    <property type="project" value="UniProtKB-UniRule"/>
</dbReference>
<dbReference type="SUPFAM" id="SSF143548">
    <property type="entry name" value="Serine metabolism enzymes domain"/>
    <property type="match status" value="1"/>
</dbReference>
<dbReference type="InterPro" id="IPR045865">
    <property type="entry name" value="ACT-like_dom_sf"/>
</dbReference>
<dbReference type="InterPro" id="IPR036291">
    <property type="entry name" value="NAD(P)-bd_dom_sf"/>
</dbReference>
<protein>
    <recommendedName>
        <fullName evidence="4 10">D-3-phosphoglycerate dehydrogenase</fullName>
        <ecNumber evidence="10">1.1.1.95</ecNumber>
    </recommendedName>
</protein>
<evidence type="ECO:0000256" key="1">
    <source>
        <dbReference type="ARBA" id="ARBA00003800"/>
    </source>
</evidence>
<dbReference type="InterPro" id="IPR029009">
    <property type="entry name" value="ASB_dom_sf"/>
</dbReference>
<reference evidence="12 13" key="1">
    <citation type="submission" date="2017-02" db="EMBL/GenBank/DDBJ databases">
        <title>The complete genomic sequence of a novel cold adapted crude oil-degrading bacterium Planococcus qaidamina Y42.</title>
        <authorList>
            <person name="Yang R."/>
        </authorList>
    </citation>
    <scope>NUCLEOTIDE SEQUENCE [LARGE SCALE GENOMIC DNA]</scope>
    <source>
        <strain evidence="12 13">Y42</strain>
    </source>
</reference>
<dbReference type="FunFam" id="3.30.70.260:FF:000008">
    <property type="entry name" value="D-3-phosphoglycerate dehydrogenase, chloroplastic"/>
    <property type="match status" value="1"/>
</dbReference>
<keyword evidence="10" id="KW-0028">Amino-acid biosynthesis</keyword>
<dbReference type="SUPFAM" id="SSF52283">
    <property type="entry name" value="Formate/glycerate dehydrogenase catalytic domain-like"/>
    <property type="match status" value="1"/>
</dbReference>
<dbReference type="Pfam" id="PF19304">
    <property type="entry name" value="PGDH_inter"/>
    <property type="match status" value="1"/>
</dbReference>
<dbReference type="Pfam" id="PF02826">
    <property type="entry name" value="2-Hacid_dh_C"/>
    <property type="match status" value="1"/>
</dbReference>
<evidence type="ECO:0000313" key="12">
    <source>
        <dbReference type="EMBL" id="AQQ53582.1"/>
    </source>
</evidence>
<dbReference type="Proteomes" id="UP000188184">
    <property type="component" value="Chromosome"/>
</dbReference>
<evidence type="ECO:0000256" key="5">
    <source>
        <dbReference type="ARBA" id="ARBA00023002"/>
    </source>
</evidence>
<dbReference type="Pfam" id="PF00389">
    <property type="entry name" value="2-Hacid_dh"/>
    <property type="match status" value="1"/>
</dbReference>
<dbReference type="Pfam" id="PF01842">
    <property type="entry name" value="ACT"/>
    <property type="match status" value="1"/>
</dbReference>
<dbReference type="AlphaFoldDB" id="A0A1Q2L112"/>